<dbReference type="AlphaFoldDB" id="Q2LX75"/>
<gene>
    <name evidence="1" type="ORF">SYN_00867</name>
</gene>
<dbReference type="HOGENOM" id="CLU_056498_0_0_7"/>
<dbReference type="InterPro" id="IPR029044">
    <property type="entry name" value="Nucleotide-diphossugar_trans"/>
</dbReference>
<dbReference type="RefSeq" id="WP_011418699.1">
    <property type="nucleotide sequence ID" value="NC_007759.1"/>
</dbReference>
<keyword evidence="1" id="KW-0328">Glycosyltransferase</keyword>
<dbReference type="Gene3D" id="3.90.550.10">
    <property type="entry name" value="Spore Coat Polysaccharide Biosynthesis Protein SpsA, Chain A"/>
    <property type="match status" value="1"/>
</dbReference>
<dbReference type="STRING" id="56780.SYN_00867"/>
<keyword evidence="1" id="KW-0808">Transferase</keyword>
<dbReference type="EMBL" id="CP000252">
    <property type="protein sequence ID" value="ABC78682.1"/>
    <property type="molecule type" value="Genomic_DNA"/>
</dbReference>
<dbReference type="GO" id="GO:0016757">
    <property type="term" value="F:glycosyltransferase activity"/>
    <property type="evidence" value="ECO:0007669"/>
    <property type="project" value="UniProtKB-KW"/>
</dbReference>
<keyword evidence="2" id="KW-1185">Reference proteome</keyword>
<proteinExistence type="predicted"/>
<dbReference type="EC" id="2.4.-.-" evidence="1"/>
<accession>Q2LX75</accession>
<protein>
    <submittedName>
        <fullName evidence="1">Glycosyltransferase involved in cell wall biogenesis</fullName>
        <ecNumber evidence="1">2.4.-.-</ecNumber>
    </submittedName>
</protein>
<reference evidence="1 2" key="1">
    <citation type="journal article" date="2007" name="Proc. Natl. Acad. Sci. U.S.A.">
        <title>The genome of Syntrophus aciditrophicus: life at the thermodynamic limit of microbial growth.</title>
        <authorList>
            <person name="McInerney M.J."/>
            <person name="Rohlin L."/>
            <person name="Mouttaki H."/>
            <person name="Kim U."/>
            <person name="Krupp R.S."/>
            <person name="Rios-Hernandez L."/>
            <person name="Sieber J."/>
            <person name="Struchtemeyer C.G."/>
            <person name="Bhattacharyya A."/>
            <person name="Campbell J.W."/>
            <person name="Gunsalus R.P."/>
        </authorList>
    </citation>
    <scope>NUCLEOTIDE SEQUENCE [LARGE SCALE GENOMIC DNA]</scope>
    <source>
        <strain evidence="1 2">SB</strain>
    </source>
</reference>
<evidence type="ECO:0000313" key="2">
    <source>
        <dbReference type="Proteomes" id="UP000001933"/>
    </source>
</evidence>
<dbReference type="CAZy" id="GT81">
    <property type="family name" value="Glycosyltransferase Family 81"/>
</dbReference>
<dbReference type="OrthoDB" id="9477at2"/>
<name>Q2LX75_SYNAS</name>
<sequence>MADFYQHGMITTLQRLKERPPGEIDEELVAITRKRHTVLLLPALFSEFETPSMPVIIEELKQVRYLKKIVLSLDRADERQFQRARELMSVIPTEVHVVWHDGPRMQELYRELAANDFDIQRPGKGRSVWMTLGYVLADEDVYAIALHDSDILNYNRDFLARLVYPVVHPAIDLEFSKGYYARVGDRLYGRATRLFYIPLIRTLKRILTYNPFLEYLGNFRYPLSGEFALISSLARGIRVSPTWGLEISLLSEVYQRTSANRICQVEITESYEHKHQVLDKTQPETGLIRMATDIAAALFRILSQDGILMSQSFFRTLYTAYIEESRIAIEKYHALAMINGLIHDRHAEIEAAEIFVSSLQIATEEYTRNPVGIPMLPAWVRVRAAIPDFSDHLTEAVRLDNSL</sequence>
<dbReference type="Proteomes" id="UP000001933">
    <property type="component" value="Chromosome"/>
</dbReference>
<dbReference type="eggNOG" id="COG1215">
    <property type="taxonomic scope" value="Bacteria"/>
</dbReference>
<dbReference type="KEGG" id="sat:SYN_00867"/>
<dbReference type="SUPFAM" id="SSF53448">
    <property type="entry name" value="Nucleotide-diphospho-sugar transferases"/>
    <property type="match status" value="1"/>
</dbReference>
<evidence type="ECO:0000313" key="1">
    <source>
        <dbReference type="EMBL" id="ABC78682.1"/>
    </source>
</evidence>
<organism evidence="1 2">
    <name type="scientific">Syntrophus aciditrophicus (strain SB)</name>
    <dbReference type="NCBI Taxonomy" id="56780"/>
    <lineage>
        <taxon>Bacteria</taxon>
        <taxon>Pseudomonadati</taxon>
        <taxon>Thermodesulfobacteriota</taxon>
        <taxon>Syntrophia</taxon>
        <taxon>Syntrophales</taxon>
        <taxon>Syntrophaceae</taxon>
        <taxon>Syntrophus</taxon>
    </lineage>
</organism>
<dbReference type="InParanoid" id="Q2LX75"/>